<keyword evidence="11" id="KW-1185">Reference proteome</keyword>
<gene>
    <name evidence="10" type="ORF">O3G_MSEX011588</name>
</gene>
<feature type="region of interest" description="Disordered" evidence="9">
    <location>
        <begin position="115"/>
        <end position="136"/>
    </location>
</feature>
<organism evidence="10 11">
    <name type="scientific">Manduca sexta</name>
    <name type="common">Tobacco hawkmoth</name>
    <name type="synonym">Tobacco hornworm</name>
    <dbReference type="NCBI Taxonomy" id="7130"/>
    <lineage>
        <taxon>Eukaryota</taxon>
        <taxon>Metazoa</taxon>
        <taxon>Ecdysozoa</taxon>
        <taxon>Arthropoda</taxon>
        <taxon>Hexapoda</taxon>
        <taxon>Insecta</taxon>
        <taxon>Pterygota</taxon>
        <taxon>Neoptera</taxon>
        <taxon>Endopterygota</taxon>
        <taxon>Lepidoptera</taxon>
        <taxon>Glossata</taxon>
        <taxon>Ditrysia</taxon>
        <taxon>Bombycoidea</taxon>
        <taxon>Sphingidae</taxon>
        <taxon>Sphinginae</taxon>
        <taxon>Sphingini</taxon>
        <taxon>Manduca</taxon>
    </lineage>
</organism>
<dbReference type="AlphaFoldDB" id="A0A921ZM75"/>
<dbReference type="GO" id="GO:0005930">
    <property type="term" value="C:axoneme"/>
    <property type="evidence" value="ECO:0007669"/>
    <property type="project" value="UniProtKB-SubCell"/>
</dbReference>
<keyword evidence="7" id="KW-0206">Cytoskeleton</keyword>
<reference evidence="10" key="1">
    <citation type="journal article" date="2016" name="Insect Biochem. Mol. Biol.">
        <title>Multifaceted biological insights from a draft genome sequence of the tobacco hornworm moth, Manduca sexta.</title>
        <authorList>
            <person name="Kanost M.R."/>
            <person name="Arrese E.L."/>
            <person name="Cao X."/>
            <person name="Chen Y.R."/>
            <person name="Chellapilla S."/>
            <person name="Goldsmith M.R."/>
            <person name="Grosse-Wilde E."/>
            <person name="Heckel D.G."/>
            <person name="Herndon N."/>
            <person name="Jiang H."/>
            <person name="Papanicolaou A."/>
            <person name="Qu J."/>
            <person name="Soulages J.L."/>
            <person name="Vogel H."/>
            <person name="Walters J."/>
            <person name="Waterhouse R.M."/>
            <person name="Ahn S.J."/>
            <person name="Almeida F.C."/>
            <person name="An C."/>
            <person name="Aqrawi P."/>
            <person name="Bretschneider A."/>
            <person name="Bryant W.B."/>
            <person name="Bucks S."/>
            <person name="Chao H."/>
            <person name="Chevignon G."/>
            <person name="Christen J.M."/>
            <person name="Clarke D.F."/>
            <person name="Dittmer N.T."/>
            <person name="Ferguson L.C.F."/>
            <person name="Garavelou S."/>
            <person name="Gordon K.H.J."/>
            <person name="Gunaratna R.T."/>
            <person name="Han Y."/>
            <person name="Hauser F."/>
            <person name="He Y."/>
            <person name="Heidel-Fischer H."/>
            <person name="Hirsh A."/>
            <person name="Hu Y."/>
            <person name="Jiang H."/>
            <person name="Kalra D."/>
            <person name="Klinner C."/>
            <person name="Konig C."/>
            <person name="Kovar C."/>
            <person name="Kroll A.R."/>
            <person name="Kuwar S.S."/>
            <person name="Lee S.L."/>
            <person name="Lehman R."/>
            <person name="Li K."/>
            <person name="Li Z."/>
            <person name="Liang H."/>
            <person name="Lovelace S."/>
            <person name="Lu Z."/>
            <person name="Mansfield J.H."/>
            <person name="McCulloch K.J."/>
            <person name="Mathew T."/>
            <person name="Morton B."/>
            <person name="Muzny D.M."/>
            <person name="Neunemann D."/>
            <person name="Ongeri F."/>
            <person name="Pauchet Y."/>
            <person name="Pu L.L."/>
            <person name="Pyrousis I."/>
            <person name="Rao X.J."/>
            <person name="Redding A."/>
            <person name="Roesel C."/>
            <person name="Sanchez-Gracia A."/>
            <person name="Schaack S."/>
            <person name="Shukla A."/>
            <person name="Tetreau G."/>
            <person name="Wang Y."/>
            <person name="Xiong G.H."/>
            <person name="Traut W."/>
            <person name="Walsh T.K."/>
            <person name="Worley K.C."/>
            <person name="Wu D."/>
            <person name="Wu W."/>
            <person name="Wu Y.Q."/>
            <person name="Zhang X."/>
            <person name="Zou Z."/>
            <person name="Zucker H."/>
            <person name="Briscoe A.D."/>
            <person name="Burmester T."/>
            <person name="Clem R.J."/>
            <person name="Feyereisen R."/>
            <person name="Grimmelikhuijzen C.J.P."/>
            <person name="Hamodrakas S.J."/>
            <person name="Hansson B.S."/>
            <person name="Huguet E."/>
            <person name="Jermiin L.S."/>
            <person name="Lan Q."/>
            <person name="Lehman H.K."/>
            <person name="Lorenzen M."/>
            <person name="Merzendorfer H."/>
            <person name="Michalopoulos I."/>
            <person name="Morton D.B."/>
            <person name="Muthukrishnan S."/>
            <person name="Oakeshott J.G."/>
            <person name="Palmer W."/>
            <person name="Park Y."/>
            <person name="Passarelli A.L."/>
            <person name="Rozas J."/>
            <person name="Schwartz L.M."/>
            <person name="Smith W."/>
            <person name="Southgate A."/>
            <person name="Vilcinskas A."/>
            <person name="Vogt R."/>
            <person name="Wang P."/>
            <person name="Werren J."/>
            <person name="Yu X.Q."/>
            <person name="Zhou J.J."/>
            <person name="Brown S.J."/>
            <person name="Scherer S.E."/>
            <person name="Richards S."/>
            <person name="Blissard G.W."/>
        </authorList>
    </citation>
    <scope>NUCLEOTIDE SEQUENCE</scope>
</reference>
<keyword evidence="5" id="KW-0282">Flagellum</keyword>
<dbReference type="Proteomes" id="UP000791440">
    <property type="component" value="Unassembled WGS sequence"/>
</dbReference>
<dbReference type="SMART" id="SM00698">
    <property type="entry name" value="MORN"/>
    <property type="match status" value="9"/>
</dbReference>
<dbReference type="InterPro" id="IPR003409">
    <property type="entry name" value="MORN"/>
</dbReference>
<evidence type="ECO:0000256" key="3">
    <source>
        <dbReference type="ARBA" id="ARBA00022490"/>
    </source>
</evidence>
<dbReference type="SUPFAM" id="SSF82185">
    <property type="entry name" value="Histone H3 K4-specific methyltransferase SET7/9 N-terminal domain"/>
    <property type="match status" value="2"/>
</dbReference>
<evidence type="ECO:0000256" key="9">
    <source>
        <dbReference type="SAM" id="MobiDB-lite"/>
    </source>
</evidence>
<accession>A0A921ZM75</accession>
<evidence type="ECO:0000256" key="7">
    <source>
        <dbReference type="ARBA" id="ARBA00023212"/>
    </source>
</evidence>
<evidence type="ECO:0000313" key="11">
    <source>
        <dbReference type="Proteomes" id="UP000791440"/>
    </source>
</evidence>
<sequence>MYYVDLQKTVTRRESSLIASKKYLSTEDRTDYDFMSTARGQSTARLTSDSASSVVGTRPKGSVENELVTMLFESMLDSIVESWEVIVQQKPEGSTPNMEFGKTVSELTIMSKKKKSIAKSSKTKRSRSKLDMNETGQPDSLHQVWWSSPDERAIIKFRNGNIYEGNISMKCMHGEGRFQWADGTIYLGQFKDNEMHGKGLIQWKDDTWYEGDFLANLRHGRGLYVDSRNQRSYAGGWHCGTKHGEGVIFYSESFKNSYDGQWVNNVRHGYGSREYCSISGYKGKWDTYVRDGKGLMIWPNHDFYRGEWKNGVMSGYGIYIWDAYYNNTMSSPSINAYRGLWSKGQRNGYGVLNLGLGLGSHYKGDFRNNKKHGAGKFVTNNGLILQDKNLFHDDNLGTLLSDDNENGSGMQDVKRCHIQEPFTFDICDDTVGLLYHIEYALKNLDKEAEVRANIINNYFENNKAFRTTGLTNMRKDEHLEDTPLHFEDLILFEESSLRKSLRCYEIDLKNIYYKYATICNIEEIHFTPVLIRLHLWQLYYDCNIHEKGLTLVEIDRIFQQNPEWLARTPHNPFETIYFWQFLHSLISVASRLYAKKHLPKKRPDTILASAFRYFMEHDVLPCVGRRKGRLVNGYGSFVPLKGCYELYRSLGEPHTIRIFLCAVRQPPHNIEQPQGQLVEASDDNLPLGKNVYIFGNEITFVTDENTSKVSEDDYGDRNIRLKLFNLGNLSSKTIINIFKKIFPQLCNDDKIMNLKIEISFFEFFEAFVACVEESIQVKDEELRWREKFTADEIASSFGTKIK</sequence>
<keyword evidence="4" id="KW-0677">Repeat</keyword>
<name>A0A921ZM75_MANSE</name>
<dbReference type="Pfam" id="PF02493">
    <property type="entry name" value="MORN"/>
    <property type="match status" value="9"/>
</dbReference>
<comment type="caution">
    <text evidence="10">The sequence shown here is derived from an EMBL/GenBank/DDBJ whole genome shotgun (WGS) entry which is preliminary data.</text>
</comment>
<dbReference type="EMBL" id="JH668637">
    <property type="protein sequence ID" value="KAG6459760.1"/>
    <property type="molecule type" value="Genomic_DNA"/>
</dbReference>
<evidence type="ECO:0000256" key="6">
    <source>
        <dbReference type="ARBA" id="ARBA00023069"/>
    </source>
</evidence>
<keyword evidence="8" id="KW-0966">Cell projection</keyword>
<evidence type="ECO:0000256" key="8">
    <source>
        <dbReference type="ARBA" id="ARBA00023273"/>
    </source>
</evidence>
<feature type="compositionally biased region" description="Basic residues" evidence="9">
    <location>
        <begin position="115"/>
        <end position="127"/>
    </location>
</feature>
<comment type="subcellular location">
    <subcellularLocation>
        <location evidence="1">Cell projection</location>
        <location evidence="1">Cilium</location>
        <location evidence="1">Flagellum</location>
    </subcellularLocation>
    <subcellularLocation>
        <location evidence="2">Cytoplasm</location>
        <location evidence="2">Cytoskeleton</location>
        <location evidence="2">Cilium axoneme</location>
    </subcellularLocation>
</comment>
<keyword evidence="6" id="KW-0969">Cilium</keyword>
<evidence type="ECO:0000256" key="1">
    <source>
        <dbReference type="ARBA" id="ARBA00004230"/>
    </source>
</evidence>
<dbReference type="Gene3D" id="2.20.110.10">
    <property type="entry name" value="Histone H3 K4-specific methyltransferase SET7/9 N-terminal domain"/>
    <property type="match status" value="3"/>
</dbReference>
<evidence type="ECO:0000256" key="4">
    <source>
        <dbReference type="ARBA" id="ARBA00022737"/>
    </source>
</evidence>
<proteinExistence type="predicted"/>
<dbReference type="GO" id="GO:0031514">
    <property type="term" value="C:motile cilium"/>
    <property type="evidence" value="ECO:0007669"/>
    <property type="project" value="UniProtKB-SubCell"/>
</dbReference>
<dbReference type="PANTHER" id="PTHR46613:SF1">
    <property type="entry name" value="RADIAL SPOKE HEAD 10 HOMOLOG B-RELATED"/>
    <property type="match status" value="1"/>
</dbReference>
<evidence type="ECO:0000256" key="5">
    <source>
        <dbReference type="ARBA" id="ARBA00022846"/>
    </source>
</evidence>
<reference evidence="10" key="2">
    <citation type="submission" date="2020-12" db="EMBL/GenBank/DDBJ databases">
        <authorList>
            <person name="Kanost M."/>
        </authorList>
    </citation>
    <scope>NUCLEOTIDE SEQUENCE</scope>
</reference>
<keyword evidence="3" id="KW-0963">Cytoplasm</keyword>
<evidence type="ECO:0000256" key="2">
    <source>
        <dbReference type="ARBA" id="ARBA00004430"/>
    </source>
</evidence>
<evidence type="ECO:0008006" key="12">
    <source>
        <dbReference type="Google" id="ProtNLM"/>
    </source>
</evidence>
<protein>
    <recommendedName>
        <fullName evidence="12">Radial spoke head 10 homolog B-like</fullName>
    </recommendedName>
</protein>
<dbReference type="PANTHER" id="PTHR46613">
    <property type="entry name" value="RADIAL SPOKE HEAD 10 HOMOLOG B-RELATED"/>
    <property type="match status" value="1"/>
</dbReference>
<dbReference type="EMBL" id="JH668637">
    <property type="protein sequence ID" value="KAG6459759.1"/>
    <property type="molecule type" value="Genomic_DNA"/>
</dbReference>
<evidence type="ECO:0000313" key="10">
    <source>
        <dbReference type="EMBL" id="KAG6459759.1"/>
    </source>
</evidence>